<reference evidence="3 4" key="1">
    <citation type="submission" date="2014-09" db="EMBL/GenBank/DDBJ databases">
        <authorList>
            <person name="Magalhaes I.L.F."/>
            <person name="Oliveira U."/>
            <person name="Santos F.R."/>
            <person name="Vidigal T.H.D.A."/>
            <person name="Brescovit A.D."/>
            <person name="Santos A.J."/>
        </authorList>
    </citation>
    <scope>NUCLEOTIDE SEQUENCE [LARGE SCALE GENOMIC DNA]</scope>
</reference>
<dbReference type="Proteomes" id="UP000054845">
    <property type="component" value="Unassembled WGS sequence"/>
</dbReference>
<dbReference type="OrthoDB" id="10664259at2759"/>
<evidence type="ECO:0000256" key="1">
    <source>
        <dbReference type="SAM" id="MobiDB-lite"/>
    </source>
</evidence>
<feature type="region of interest" description="Disordered" evidence="1">
    <location>
        <begin position="380"/>
        <end position="403"/>
    </location>
</feature>
<evidence type="ECO:0000256" key="2">
    <source>
        <dbReference type="SAM" id="Phobius"/>
    </source>
</evidence>
<feature type="compositionally biased region" description="Basic and acidic residues" evidence="1">
    <location>
        <begin position="421"/>
        <end position="436"/>
    </location>
</feature>
<feature type="region of interest" description="Disordered" evidence="1">
    <location>
        <begin position="492"/>
        <end position="583"/>
    </location>
</feature>
<proteinExistence type="predicted"/>
<dbReference type="AlphaFoldDB" id="A0A0N7LBE4"/>
<feature type="transmembrane region" description="Helical" evidence="2">
    <location>
        <begin position="233"/>
        <end position="260"/>
    </location>
</feature>
<accession>A0A0N7LBE4</accession>
<feature type="transmembrane region" description="Helical" evidence="2">
    <location>
        <begin position="165"/>
        <end position="183"/>
    </location>
</feature>
<feature type="region of interest" description="Disordered" evidence="1">
    <location>
        <begin position="421"/>
        <end position="442"/>
    </location>
</feature>
<name>A0A0N7LBE4_9BASI</name>
<dbReference type="EMBL" id="CCYA01000277">
    <property type="protein sequence ID" value="CEH19154.1"/>
    <property type="molecule type" value="Genomic_DNA"/>
</dbReference>
<keyword evidence="4" id="KW-1185">Reference proteome</keyword>
<evidence type="ECO:0000313" key="4">
    <source>
        <dbReference type="Proteomes" id="UP000054845"/>
    </source>
</evidence>
<keyword evidence="2" id="KW-1133">Transmembrane helix</keyword>
<organism evidence="3 4">
    <name type="scientific">Ceraceosorus bombacis</name>
    <dbReference type="NCBI Taxonomy" id="401625"/>
    <lineage>
        <taxon>Eukaryota</taxon>
        <taxon>Fungi</taxon>
        <taxon>Dikarya</taxon>
        <taxon>Basidiomycota</taxon>
        <taxon>Ustilaginomycotina</taxon>
        <taxon>Exobasidiomycetes</taxon>
        <taxon>Ceraceosorales</taxon>
        <taxon>Ceraceosoraceae</taxon>
        <taxon>Ceraceosorus</taxon>
    </lineage>
</organism>
<sequence length="583" mass="64625">MGSFDKSAVSPLPSSAIASAGALYDYLQPVVYRTWTPEYWHQVYFFLATKIAITLFATFMMTRLIFRGEWWFVRRVRVRKGVILVPKITDSTILLGGIFIATDAAYRIKFIQWFRGPTYQRPHNALTLEAMRLFPAFLAAWNHMAASSLIWPLRPADLNPWLWHAGWLGLPIAFLASFLPPIIISDVYNNRGLDIYSDTLLPLIQAAGTTGVVTDEMQRLALQVHEQIANACFYIGIWALIGGIWIAILVIPYAMIAITLCSRLARAYRRFIIEFGSIWGLMVCLLAPILWIAVKSYPEMRDLSPDAKYGSSFMRTNELFHTVELWAVVVFDTLVVTSMLKRQAFPLKVDVHAALEARAAHQHQNRIQGMSIFGNDLAPHRGDRKQSAEATRVGASYDSPGREMTDADEAIVRHSSTSDRALGHRAVEHPENDGARPESVASSRMPMIDDTHDIPMHQPLGSRGSGTEDLSWYAGMGAGRSIVLQALASGQAGDLGTSGRSRRPKAAWRQTGLSEDVEQSSGSLRSPTKFATPHGFIGPALSPTNTVHSPRGQVPNTPIALHNMTPSTPRSPNGRFPGRSPRI</sequence>
<protein>
    <submittedName>
        <fullName evidence="3">Uncharacterized protein</fullName>
    </submittedName>
</protein>
<evidence type="ECO:0000313" key="3">
    <source>
        <dbReference type="EMBL" id="CEH19154.1"/>
    </source>
</evidence>
<feature type="transmembrane region" description="Helical" evidence="2">
    <location>
        <begin position="272"/>
        <end position="294"/>
    </location>
</feature>
<keyword evidence="2" id="KW-0812">Transmembrane</keyword>
<feature type="transmembrane region" description="Helical" evidence="2">
    <location>
        <begin position="43"/>
        <end position="66"/>
    </location>
</feature>
<keyword evidence="2" id="KW-0472">Membrane</keyword>